<dbReference type="InterPro" id="IPR011856">
    <property type="entry name" value="tRNA_endonuc-like_dom_sf"/>
</dbReference>
<dbReference type="PANTHER" id="PTHR34039">
    <property type="entry name" value="UPF0102 PROTEIN YRAN"/>
    <property type="match status" value="1"/>
</dbReference>
<dbReference type="Proteomes" id="UP000003100">
    <property type="component" value="Unassembled WGS sequence"/>
</dbReference>
<dbReference type="InterPro" id="IPR011335">
    <property type="entry name" value="Restrct_endonuc-II-like"/>
</dbReference>
<dbReference type="Pfam" id="PF02021">
    <property type="entry name" value="UPF0102"/>
    <property type="match status" value="1"/>
</dbReference>
<dbReference type="EMBL" id="ACBZ01000009">
    <property type="protein sequence ID" value="EEG50788.1"/>
    <property type="molecule type" value="Genomic_DNA"/>
</dbReference>
<dbReference type="Gene3D" id="3.40.1350.10">
    <property type="match status" value="1"/>
</dbReference>
<evidence type="ECO:0000256" key="2">
    <source>
        <dbReference type="HAMAP-Rule" id="MF_00048"/>
    </source>
</evidence>
<accession>C0CHI9</accession>
<reference evidence="3 4" key="2">
    <citation type="submission" date="2009-02" db="EMBL/GenBank/DDBJ databases">
        <title>Draft genome sequence of Blautia hydrogenotrophica DSM 10507 (Ruminococcus hydrogenotrophicus DSM 10507).</title>
        <authorList>
            <person name="Sudarsanam P."/>
            <person name="Ley R."/>
            <person name="Guruge J."/>
            <person name="Turnbaugh P.J."/>
            <person name="Mahowald M."/>
            <person name="Liep D."/>
            <person name="Gordon J."/>
        </authorList>
    </citation>
    <scope>NUCLEOTIDE SEQUENCE [LARGE SCALE GENOMIC DNA]</scope>
    <source>
        <strain evidence="4">DSM 10507 / JCM 14656 / S5a33</strain>
    </source>
</reference>
<keyword evidence="4" id="KW-1185">Reference proteome</keyword>
<dbReference type="SUPFAM" id="SSF52980">
    <property type="entry name" value="Restriction endonuclease-like"/>
    <property type="match status" value="1"/>
</dbReference>
<evidence type="ECO:0000313" key="4">
    <source>
        <dbReference type="Proteomes" id="UP000003100"/>
    </source>
</evidence>
<protein>
    <recommendedName>
        <fullName evidence="2">UPF0102 protein RUMHYD_00303</fullName>
    </recommendedName>
</protein>
<dbReference type="HAMAP" id="MF_00048">
    <property type="entry name" value="UPF0102"/>
    <property type="match status" value="1"/>
</dbReference>
<dbReference type="HOGENOM" id="CLU_115353_1_1_9"/>
<sequence length="117" mass="13727">MNQRETGAIYEKKALDYLLKQGCWLVQKNYRCPRGEIDLIVWDGDYLVFVEVKYRKGSGCGNPLEAVTLEKQRKISRTAAWYLYQTYRDKEVPCRFDVVGICDGQIQWIQDAFEYIG</sequence>
<dbReference type="CDD" id="cd20736">
    <property type="entry name" value="PoNe_Nuclease"/>
    <property type="match status" value="1"/>
</dbReference>
<dbReference type="GO" id="GO:0003676">
    <property type="term" value="F:nucleic acid binding"/>
    <property type="evidence" value="ECO:0007669"/>
    <property type="project" value="InterPro"/>
</dbReference>
<comment type="similarity">
    <text evidence="1 2">Belongs to the UPF0102 family.</text>
</comment>
<evidence type="ECO:0000256" key="1">
    <source>
        <dbReference type="ARBA" id="ARBA00006738"/>
    </source>
</evidence>
<dbReference type="PATRIC" id="fig|476272.21.peg.3308"/>
<organism evidence="3 4">
    <name type="scientific">Blautia hydrogenotrophica (strain DSM 10507 / JCM 14656 / S5a33)</name>
    <name type="common">Ruminococcus hydrogenotrophicus</name>
    <dbReference type="NCBI Taxonomy" id="476272"/>
    <lineage>
        <taxon>Bacteria</taxon>
        <taxon>Bacillati</taxon>
        <taxon>Bacillota</taxon>
        <taxon>Clostridia</taxon>
        <taxon>Lachnospirales</taxon>
        <taxon>Lachnospiraceae</taxon>
        <taxon>Blautia</taxon>
    </lineage>
</organism>
<dbReference type="RefSeq" id="WP_005945289.1">
    <property type="nucleotide sequence ID" value="NZ_CP136423.1"/>
</dbReference>
<dbReference type="NCBIfam" id="NF009150">
    <property type="entry name" value="PRK12497.1-3"/>
    <property type="match status" value="1"/>
</dbReference>
<dbReference type="GeneID" id="86821572"/>
<gene>
    <name evidence="3" type="ORF">RUMHYD_00303</name>
</gene>
<dbReference type="AlphaFoldDB" id="C0CHI9"/>
<reference evidence="3 4" key="1">
    <citation type="submission" date="2009-01" db="EMBL/GenBank/DDBJ databases">
        <authorList>
            <person name="Fulton L."/>
            <person name="Clifton S."/>
            <person name="Fulton B."/>
            <person name="Xu J."/>
            <person name="Minx P."/>
            <person name="Pepin K.H."/>
            <person name="Johnson M."/>
            <person name="Bhonagiri V."/>
            <person name="Nash W.E."/>
            <person name="Mardis E.R."/>
            <person name="Wilson R.K."/>
        </authorList>
    </citation>
    <scope>NUCLEOTIDE SEQUENCE [LARGE SCALE GENOMIC DNA]</scope>
    <source>
        <strain evidence="4">DSM 10507 / JCM 14656 / S5a33</strain>
    </source>
</reference>
<dbReference type="PANTHER" id="PTHR34039:SF1">
    <property type="entry name" value="UPF0102 PROTEIN YRAN"/>
    <property type="match status" value="1"/>
</dbReference>
<dbReference type="eggNOG" id="COG0792">
    <property type="taxonomic scope" value="Bacteria"/>
</dbReference>
<name>C0CHI9_BLAHS</name>
<dbReference type="NCBIfam" id="TIGR00252">
    <property type="entry name" value="YraN family protein"/>
    <property type="match status" value="1"/>
</dbReference>
<evidence type="ECO:0000313" key="3">
    <source>
        <dbReference type="EMBL" id="EEG50788.1"/>
    </source>
</evidence>
<proteinExistence type="inferred from homology"/>
<dbReference type="InterPro" id="IPR003509">
    <property type="entry name" value="UPF0102_YraN-like"/>
</dbReference>